<evidence type="ECO:0000313" key="1">
    <source>
        <dbReference type="EMBL" id="VAV93329.1"/>
    </source>
</evidence>
<gene>
    <name evidence="1" type="ORF">MNBD_ALPHA04-1104</name>
</gene>
<organism evidence="1">
    <name type="scientific">hydrothermal vent metagenome</name>
    <dbReference type="NCBI Taxonomy" id="652676"/>
    <lineage>
        <taxon>unclassified sequences</taxon>
        <taxon>metagenomes</taxon>
        <taxon>ecological metagenomes</taxon>
    </lineage>
</organism>
<proteinExistence type="predicted"/>
<protein>
    <submittedName>
        <fullName evidence="1">Uncharacterized protein</fullName>
    </submittedName>
</protein>
<feature type="non-terminal residue" evidence="1">
    <location>
        <position position="252"/>
    </location>
</feature>
<dbReference type="GO" id="GO:0016491">
    <property type="term" value="F:oxidoreductase activity"/>
    <property type="evidence" value="ECO:0007669"/>
    <property type="project" value="InterPro"/>
</dbReference>
<name>A0A3B0RN46_9ZZZZ</name>
<accession>A0A3B0RN46</accession>
<dbReference type="AlphaFoldDB" id="A0A3B0RN46"/>
<sequence length="252" mass="27817">MVSRRMVLGAGLGTLALVSAGGVWRVRRMPQTAHGPWQLDGDVPEDVRLDAFRHAILAPNPHNRQPWLIRLIGENEAEISCDLDRRLPVTDPFDRQITIGFGAFLEIARIAAAQRGFTMETAPFPDGEAQPRLDENPVARLKFVKSEKPETDLLFSTITQRRSNKQVYDLSRTVRDIQLETIAIAGGSYSADPDLVGKLREQILAAMDIEMTTPQANMESVELMRIGYEEIDANPDGISLSGPMIEAGKLAG</sequence>
<dbReference type="InterPro" id="IPR000415">
    <property type="entry name" value="Nitroreductase-like"/>
</dbReference>
<dbReference type="EMBL" id="UOEF01000162">
    <property type="protein sequence ID" value="VAV93329.1"/>
    <property type="molecule type" value="Genomic_DNA"/>
</dbReference>
<dbReference type="Gene3D" id="3.40.109.10">
    <property type="entry name" value="NADH Oxidase"/>
    <property type="match status" value="1"/>
</dbReference>
<reference evidence="1" key="1">
    <citation type="submission" date="2018-06" db="EMBL/GenBank/DDBJ databases">
        <authorList>
            <person name="Zhirakovskaya E."/>
        </authorList>
    </citation>
    <scope>NUCLEOTIDE SEQUENCE</scope>
</reference>